<evidence type="ECO:0000256" key="4">
    <source>
        <dbReference type="ARBA" id="ARBA00008536"/>
    </source>
</evidence>
<evidence type="ECO:0000256" key="5">
    <source>
        <dbReference type="ARBA" id="ARBA00010217"/>
    </source>
</evidence>
<comment type="similarity">
    <text evidence="5">In the C-terminal section; belongs to the protein kinase superfamily. Ser/Thr protein kinase family.</text>
</comment>
<dbReference type="InterPro" id="IPR008271">
    <property type="entry name" value="Ser/Thr_kinase_AS"/>
</dbReference>
<dbReference type="InterPro" id="IPR000719">
    <property type="entry name" value="Prot_kinase_dom"/>
</dbReference>
<dbReference type="GO" id="GO:0002229">
    <property type="term" value="P:defense response to oomycetes"/>
    <property type="evidence" value="ECO:0007669"/>
    <property type="project" value="UniProtKB-ARBA"/>
</dbReference>
<evidence type="ECO:0000256" key="15">
    <source>
        <dbReference type="ARBA" id="ARBA00022840"/>
    </source>
</evidence>
<dbReference type="FunFam" id="3.30.200.20:FF:000423">
    <property type="entry name" value="L-type lectin-domain containing receptor kinase S.1"/>
    <property type="match status" value="1"/>
</dbReference>
<evidence type="ECO:0000259" key="24">
    <source>
        <dbReference type="PROSITE" id="PS50011"/>
    </source>
</evidence>
<dbReference type="Pfam" id="PF00139">
    <property type="entry name" value="Lectin_legB"/>
    <property type="match status" value="1"/>
</dbReference>
<dbReference type="CDD" id="cd14066">
    <property type="entry name" value="STKc_IRAK"/>
    <property type="match status" value="1"/>
</dbReference>
<keyword evidence="12" id="KW-0430">Lectin</keyword>
<dbReference type="Gramene" id="FCD_00018102-RA">
    <property type="protein sequence ID" value="FCD_00018102-RA:cds"/>
    <property type="gene ID" value="FCD_00018102"/>
</dbReference>
<evidence type="ECO:0000256" key="17">
    <source>
        <dbReference type="ARBA" id="ARBA00023136"/>
    </source>
</evidence>
<dbReference type="Pfam" id="PF00069">
    <property type="entry name" value="Pkinase"/>
    <property type="match status" value="1"/>
</dbReference>
<evidence type="ECO:0000256" key="19">
    <source>
        <dbReference type="ARBA" id="ARBA00023180"/>
    </source>
</evidence>
<dbReference type="Gene3D" id="3.30.200.20">
    <property type="entry name" value="Phosphorylase Kinase, domain 1"/>
    <property type="match status" value="1"/>
</dbReference>
<evidence type="ECO:0000256" key="18">
    <source>
        <dbReference type="ARBA" id="ARBA00023170"/>
    </source>
</evidence>
<proteinExistence type="inferred from homology"/>
<evidence type="ECO:0000256" key="7">
    <source>
        <dbReference type="ARBA" id="ARBA00022475"/>
    </source>
</evidence>
<dbReference type="SUPFAM" id="SSF56112">
    <property type="entry name" value="Protein kinase-like (PK-like)"/>
    <property type="match status" value="1"/>
</dbReference>
<keyword evidence="16 23" id="KW-1133">Transmembrane helix</keyword>
<comment type="similarity">
    <text evidence="3">Belongs to the leguminous lectin family.</text>
</comment>
<dbReference type="PROSITE" id="PS00108">
    <property type="entry name" value="PROTEIN_KINASE_ST"/>
    <property type="match status" value="1"/>
</dbReference>
<sequence>MVSVFSPATTRHSPGSVWMSIFSLLVTFHFLFLSPASALDFLLNSFSGAANTTNVTLINDARFDSSVVRLTNDSNQFSYGRAFYPTRIAMRRGTNNGNSSSSNTSVTSFSTTFVFSVLPEISTSPGFGLCFVLTNFTSPPGAIASQYFGLFTNATVPTVAPLFAVEFDTGRNPEFNDHDDNHIGIDLNNIESAVTQSAGYYNSTGAFVPILMKDGRNVQAWIEFDGENVEINVTVAPIGVARPSRPTLTYRDPAIANYLSDEMFIGFSASKTQWIEAQRILAWSFSDTGVAREINTTNLPVFLLPESSSSLSAGAIAGIAIGCAVFVIVSASLGFWFWRKRKLKREEEDDDIEDWELEYWPHRFSHDELSDATNGFSADQLLGSGGFGKVYKGTLPNKTEIAVKCVNHDSKQGLREFMAEISSMGRLQHKNLVQMRGWCRRGNILMLVYDYMPNGSLNSWIFDKPKSLLSWSQRRRVLADVAEGLSYLHGGYDQVVVHRDIKSSNILLDSEMRGRLGDFGLAKLYGHNEVPNTTRVVGTLGYLAPELATTAAPTAVSDVYSFGVVVLEVACGRRPIDMNKAEEEAVLMDWVRDLYDQGRVAEAADGRIRGEYAVEEMEVVLKLGLACCHPNPLRRPTMVEVVPVLIGERAATSAPADVLSELARGDSGTVGIVVIGGGESAAESPDVAAPLQSQQRAALV</sequence>
<dbReference type="GO" id="GO:0005886">
    <property type="term" value="C:plasma membrane"/>
    <property type="evidence" value="ECO:0007669"/>
    <property type="project" value="UniProtKB-SubCell"/>
</dbReference>
<accession>A0AA87ZY92</accession>
<dbReference type="GO" id="GO:0005524">
    <property type="term" value="F:ATP binding"/>
    <property type="evidence" value="ECO:0007669"/>
    <property type="project" value="UniProtKB-UniRule"/>
</dbReference>
<dbReference type="InterPro" id="IPR011009">
    <property type="entry name" value="Kinase-like_dom_sf"/>
</dbReference>
<keyword evidence="13 22" id="KW-0547">Nucleotide-binding</keyword>
<evidence type="ECO:0000256" key="11">
    <source>
        <dbReference type="ARBA" id="ARBA00022729"/>
    </source>
</evidence>
<keyword evidence="10 23" id="KW-0812">Transmembrane</keyword>
<keyword evidence="19" id="KW-0325">Glycoprotein</keyword>
<evidence type="ECO:0000256" key="1">
    <source>
        <dbReference type="ARBA" id="ARBA00004236"/>
    </source>
</evidence>
<reference evidence="25" key="1">
    <citation type="submission" date="2023-07" db="EMBL/GenBank/DDBJ databases">
        <title>draft genome sequence of fig (Ficus carica).</title>
        <authorList>
            <person name="Takahashi T."/>
            <person name="Nishimura K."/>
        </authorList>
    </citation>
    <scope>NUCLEOTIDE SEQUENCE</scope>
</reference>
<dbReference type="EMBL" id="BTGU01000021">
    <property type="protein sequence ID" value="GMN46004.1"/>
    <property type="molecule type" value="Genomic_DNA"/>
</dbReference>
<evidence type="ECO:0000256" key="10">
    <source>
        <dbReference type="ARBA" id="ARBA00022692"/>
    </source>
</evidence>
<dbReference type="PANTHER" id="PTHR27007">
    <property type="match status" value="1"/>
</dbReference>
<dbReference type="SMART" id="SM00220">
    <property type="entry name" value="S_TKc"/>
    <property type="match status" value="1"/>
</dbReference>
<dbReference type="FunFam" id="1.10.510.10:FF:000108">
    <property type="entry name" value="L-type lectin-domain containing receptor kinase S.4"/>
    <property type="match status" value="1"/>
</dbReference>
<keyword evidence="18" id="KW-0675">Receptor</keyword>
<keyword evidence="9" id="KW-0808">Transferase</keyword>
<evidence type="ECO:0000256" key="12">
    <source>
        <dbReference type="ARBA" id="ARBA00022734"/>
    </source>
</evidence>
<dbReference type="InterPro" id="IPR050528">
    <property type="entry name" value="L-type_Lectin-RKs"/>
</dbReference>
<evidence type="ECO:0000256" key="16">
    <source>
        <dbReference type="ARBA" id="ARBA00022989"/>
    </source>
</evidence>
<dbReference type="EC" id="2.7.11.1" evidence="6"/>
<keyword evidence="8" id="KW-0723">Serine/threonine-protein kinase</keyword>
<evidence type="ECO:0000256" key="8">
    <source>
        <dbReference type="ARBA" id="ARBA00022527"/>
    </source>
</evidence>
<dbReference type="InterPro" id="IPR013320">
    <property type="entry name" value="ConA-like_dom_sf"/>
</dbReference>
<comment type="similarity">
    <text evidence="4">In the N-terminal section; belongs to the leguminous lectin family.</text>
</comment>
<dbReference type="FunFam" id="2.60.120.200:FF:000086">
    <property type="entry name" value="L-type lectin-domain containing receptor kinase S.4"/>
    <property type="match status" value="1"/>
</dbReference>
<name>A0AA87ZY92_FICCA</name>
<evidence type="ECO:0000256" key="20">
    <source>
        <dbReference type="ARBA" id="ARBA00047899"/>
    </source>
</evidence>
<evidence type="ECO:0000313" key="26">
    <source>
        <dbReference type="Proteomes" id="UP001187192"/>
    </source>
</evidence>
<protein>
    <recommendedName>
        <fullName evidence="6">non-specific serine/threonine protein kinase</fullName>
        <ecNumber evidence="6">2.7.11.1</ecNumber>
    </recommendedName>
</protein>
<keyword evidence="26" id="KW-1185">Reference proteome</keyword>
<keyword evidence="11" id="KW-0732">Signal</keyword>
<dbReference type="PROSITE" id="PS50011">
    <property type="entry name" value="PROTEIN_KINASE_DOM"/>
    <property type="match status" value="1"/>
</dbReference>
<comment type="catalytic activity">
    <reaction evidence="20">
        <text>L-threonyl-[protein] + ATP = O-phospho-L-threonyl-[protein] + ADP + H(+)</text>
        <dbReference type="Rhea" id="RHEA:46608"/>
        <dbReference type="Rhea" id="RHEA-COMP:11060"/>
        <dbReference type="Rhea" id="RHEA-COMP:11605"/>
        <dbReference type="ChEBI" id="CHEBI:15378"/>
        <dbReference type="ChEBI" id="CHEBI:30013"/>
        <dbReference type="ChEBI" id="CHEBI:30616"/>
        <dbReference type="ChEBI" id="CHEBI:61977"/>
        <dbReference type="ChEBI" id="CHEBI:456216"/>
        <dbReference type="EC" id="2.7.11.1"/>
    </reaction>
</comment>
<keyword evidence="14" id="KW-0418">Kinase</keyword>
<comment type="catalytic activity">
    <reaction evidence="21">
        <text>L-seryl-[protein] + ATP = O-phospho-L-seryl-[protein] + ADP + H(+)</text>
        <dbReference type="Rhea" id="RHEA:17989"/>
        <dbReference type="Rhea" id="RHEA-COMP:9863"/>
        <dbReference type="Rhea" id="RHEA-COMP:11604"/>
        <dbReference type="ChEBI" id="CHEBI:15378"/>
        <dbReference type="ChEBI" id="CHEBI:29999"/>
        <dbReference type="ChEBI" id="CHEBI:30616"/>
        <dbReference type="ChEBI" id="CHEBI:83421"/>
        <dbReference type="ChEBI" id="CHEBI:456216"/>
        <dbReference type="EC" id="2.7.11.1"/>
    </reaction>
</comment>
<evidence type="ECO:0000256" key="13">
    <source>
        <dbReference type="ARBA" id="ARBA00022741"/>
    </source>
</evidence>
<dbReference type="InterPro" id="IPR017441">
    <property type="entry name" value="Protein_kinase_ATP_BS"/>
</dbReference>
<feature type="binding site" evidence="22">
    <location>
        <position position="404"/>
    </location>
    <ligand>
        <name>ATP</name>
        <dbReference type="ChEBI" id="CHEBI:30616"/>
    </ligand>
</feature>
<dbReference type="Proteomes" id="UP001187192">
    <property type="component" value="Unassembled WGS sequence"/>
</dbReference>
<evidence type="ECO:0000256" key="14">
    <source>
        <dbReference type="ARBA" id="ARBA00022777"/>
    </source>
</evidence>
<dbReference type="Gene3D" id="1.10.510.10">
    <property type="entry name" value="Transferase(Phosphotransferase) domain 1"/>
    <property type="match status" value="1"/>
</dbReference>
<evidence type="ECO:0000256" key="3">
    <source>
        <dbReference type="ARBA" id="ARBA00007606"/>
    </source>
</evidence>
<dbReference type="GO" id="GO:0042742">
    <property type="term" value="P:defense response to bacterium"/>
    <property type="evidence" value="ECO:0007669"/>
    <property type="project" value="UniProtKB-ARBA"/>
</dbReference>
<comment type="subcellular location">
    <subcellularLocation>
        <location evidence="1">Cell membrane</location>
    </subcellularLocation>
    <subcellularLocation>
        <location evidence="2">Membrane</location>
        <topology evidence="2">Single-pass type I membrane protein</topology>
    </subcellularLocation>
</comment>
<dbReference type="Gene3D" id="2.60.120.200">
    <property type="match status" value="1"/>
</dbReference>
<comment type="caution">
    <text evidence="25">The sequence shown here is derived from an EMBL/GenBank/DDBJ whole genome shotgun (WGS) entry which is preliminary data.</text>
</comment>
<dbReference type="GO" id="GO:0004674">
    <property type="term" value="F:protein serine/threonine kinase activity"/>
    <property type="evidence" value="ECO:0007669"/>
    <property type="project" value="UniProtKB-KW"/>
</dbReference>
<evidence type="ECO:0000256" key="21">
    <source>
        <dbReference type="ARBA" id="ARBA00048679"/>
    </source>
</evidence>
<dbReference type="InterPro" id="IPR001220">
    <property type="entry name" value="Legume_lectin_dom"/>
</dbReference>
<keyword evidence="15 22" id="KW-0067">ATP-binding</keyword>
<evidence type="ECO:0000313" key="25">
    <source>
        <dbReference type="EMBL" id="GMN46004.1"/>
    </source>
</evidence>
<gene>
    <name evidence="25" type="ORF">TIFTF001_015200</name>
</gene>
<dbReference type="CDD" id="cd06899">
    <property type="entry name" value="lectin_legume_LecRK_Arcelin_ConA"/>
    <property type="match status" value="1"/>
</dbReference>
<keyword evidence="17 23" id="KW-0472">Membrane</keyword>
<organism evidence="25 26">
    <name type="scientific">Ficus carica</name>
    <name type="common">Common fig</name>
    <dbReference type="NCBI Taxonomy" id="3494"/>
    <lineage>
        <taxon>Eukaryota</taxon>
        <taxon>Viridiplantae</taxon>
        <taxon>Streptophyta</taxon>
        <taxon>Embryophyta</taxon>
        <taxon>Tracheophyta</taxon>
        <taxon>Spermatophyta</taxon>
        <taxon>Magnoliopsida</taxon>
        <taxon>eudicotyledons</taxon>
        <taxon>Gunneridae</taxon>
        <taxon>Pentapetalae</taxon>
        <taxon>rosids</taxon>
        <taxon>fabids</taxon>
        <taxon>Rosales</taxon>
        <taxon>Moraceae</taxon>
        <taxon>Ficeae</taxon>
        <taxon>Ficus</taxon>
    </lineage>
</organism>
<dbReference type="GO" id="GO:0030246">
    <property type="term" value="F:carbohydrate binding"/>
    <property type="evidence" value="ECO:0007669"/>
    <property type="project" value="UniProtKB-KW"/>
</dbReference>
<evidence type="ECO:0000256" key="9">
    <source>
        <dbReference type="ARBA" id="ARBA00022679"/>
    </source>
</evidence>
<evidence type="ECO:0000256" key="23">
    <source>
        <dbReference type="SAM" id="Phobius"/>
    </source>
</evidence>
<feature type="transmembrane region" description="Helical" evidence="23">
    <location>
        <begin position="315"/>
        <end position="338"/>
    </location>
</feature>
<dbReference type="SUPFAM" id="SSF49899">
    <property type="entry name" value="Concanavalin A-like lectins/glucanases"/>
    <property type="match status" value="1"/>
</dbReference>
<evidence type="ECO:0000256" key="2">
    <source>
        <dbReference type="ARBA" id="ARBA00004479"/>
    </source>
</evidence>
<keyword evidence="7" id="KW-1003">Cell membrane</keyword>
<dbReference type="PROSITE" id="PS00107">
    <property type="entry name" value="PROTEIN_KINASE_ATP"/>
    <property type="match status" value="1"/>
</dbReference>
<feature type="domain" description="Protein kinase" evidence="24">
    <location>
        <begin position="376"/>
        <end position="645"/>
    </location>
</feature>
<evidence type="ECO:0000256" key="22">
    <source>
        <dbReference type="PROSITE-ProRule" id="PRU10141"/>
    </source>
</evidence>
<dbReference type="AlphaFoldDB" id="A0AA87ZY92"/>
<evidence type="ECO:0000256" key="6">
    <source>
        <dbReference type="ARBA" id="ARBA00012513"/>
    </source>
</evidence>